<reference evidence="1 2" key="1">
    <citation type="submission" date="2016-10" db="EMBL/GenBank/DDBJ databases">
        <authorList>
            <person name="de Groot N.N."/>
        </authorList>
    </citation>
    <scope>NUCLEOTIDE SEQUENCE [LARGE SCALE GENOMIC DNA]</scope>
    <source>
        <strain evidence="1 2">DSM 25186</strain>
    </source>
</reference>
<sequence>MMELMISFLLSANVLTASDFQDGVCLRTDEEILQMLEQVEGEEEDQNLLAGGGGIVVTTWPVA</sequence>
<gene>
    <name evidence="1" type="ORF">SAMN05421823_1109</name>
</gene>
<evidence type="ECO:0000313" key="2">
    <source>
        <dbReference type="Proteomes" id="UP000198510"/>
    </source>
</evidence>
<dbReference type="Proteomes" id="UP000198510">
    <property type="component" value="Unassembled WGS sequence"/>
</dbReference>
<keyword evidence="2" id="KW-1185">Reference proteome</keyword>
<organism evidence="1 2">
    <name type="scientific">Catalinimonas alkaloidigena</name>
    <dbReference type="NCBI Taxonomy" id="1075417"/>
    <lineage>
        <taxon>Bacteria</taxon>
        <taxon>Pseudomonadati</taxon>
        <taxon>Bacteroidota</taxon>
        <taxon>Cytophagia</taxon>
        <taxon>Cytophagales</taxon>
        <taxon>Catalimonadaceae</taxon>
        <taxon>Catalinimonas</taxon>
    </lineage>
</organism>
<evidence type="ECO:0000313" key="1">
    <source>
        <dbReference type="EMBL" id="SDM04908.1"/>
    </source>
</evidence>
<protein>
    <submittedName>
        <fullName evidence="1">Uncharacterized protein</fullName>
    </submittedName>
</protein>
<dbReference type="RefSeq" id="WP_089685952.1">
    <property type="nucleotide sequence ID" value="NZ_FNFO01000010.1"/>
</dbReference>
<accession>A0A1G9Q1J0</accession>
<dbReference type="EMBL" id="FNFO01000010">
    <property type="protein sequence ID" value="SDM04908.1"/>
    <property type="molecule type" value="Genomic_DNA"/>
</dbReference>
<dbReference type="AlphaFoldDB" id="A0A1G9Q1J0"/>
<proteinExistence type="predicted"/>
<name>A0A1G9Q1J0_9BACT</name>